<name>A0ACB9SQ37_HOLOL</name>
<proteinExistence type="predicted"/>
<sequence>MRTRGLDDELWTNRNEWRSEDDGRYKTDLYIACGFFYGLLLFLSDYEENKCEMTYMFQYPQFVRISMKIDNHFKKYGLYAYSEGHFTERARKMQFNGIPVLFIPGNAGSYKQARSLASVALRKAIDSRLGHHFDYFTIDFNDELSALNGVLLYDQVLYAQQSIYRILELYASNKNKPTSVVLVGHSMNSGIRIDLQKQYELSTPIDDTGDWIEHLPRQYSVELIEGTKRPHWYMIRRVNQPMHEVLSIMALNLELSNWIFACTATIIKDQSRVCVDAVHLSQLSEIAPSVKYKRRFLNINLYKLNSNFTHVIVRVPSTSEPCKVQTHHASASLSVPWSNLDYHVIFTDTQNNPMHLRLYSNKPSNMTNISPFVKLLLDPNCKYTVSVKLAIPNMFAQFARFYSPFIFANVVVITLLTLKSQLFSMDSKGRCSLFFTALMTDTKPYYVLPVAKITGLILGSSAVVKMLSKTDLQILDEEGISFGIMMFLYISSIGIVWILTMILAVSIFCFESTVYKIFLKIISRSVTGTMTMYDWILKGMKKFPSFVAILLLSLSISTCGGLSLALGLIFYFFKLTQIAQDVVENIVMKLVKIIMNKLKLRPQLQVRIQNLVARNPQREAGGDKIQNVAHVAPGSTNQQNETDRRVNSTESDTSANSIEGNTAQPEKNNLFSVLEEITDNNELYFHFTIFCLWFLVTCINIPTALMWAHNFKYNTRLDADPSFIPGFMLCTCALALWQFEYPLVEKKWYKELGYIVYILTVFSFMYGIFSIYRLNYVLSIVITLITLHQIFAPLKDVPQISSVEDSDKYEKAKVKME</sequence>
<keyword evidence="2" id="KW-1185">Reference proteome</keyword>
<comment type="caution">
    <text evidence="1">The sequence shown here is derived from an EMBL/GenBank/DDBJ whole genome shotgun (WGS) entry which is preliminary data.</text>
</comment>
<evidence type="ECO:0000313" key="2">
    <source>
        <dbReference type="Proteomes" id="UP001056778"/>
    </source>
</evidence>
<accession>A0ACB9SQ37</accession>
<dbReference type="Proteomes" id="UP001056778">
    <property type="component" value="Chromosome 8"/>
</dbReference>
<evidence type="ECO:0000313" key="1">
    <source>
        <dbReference type="EMBL" id="KAI4456726.1"/>
    </source>
</evidence>
<reference evidence="1" key="1">
    <citation type="submission" date="2022-04" db="EMBL/GenBank/DDBJ databases">
        <title>Chromosome-scale genome assembly of Holotrichia oblita Faldermann.</title>
        <authorList>
            <person name="Rongchong L."/>
        </authorList>
    </citation>
    <scope>NUCLEOTIDE SEQUENCE</scope>
    <source>
        <strain evidence="1">81SQS9</strain>
    </source>
</reference>
<protein>
    <submittedName>
        <fullName evidence="1">Negative regulator of vesicle formation-related</fullName>
    </submittedName>
</protein>
<gene>
    <name evidence="1" type="ORF">MML48_8g00003420</name>
</gene>
<dbReference type="EMBL" id="CM043022">
    <property type="protein sequence ID" value="KAI4456726.1"/>
    <property type="molecule type" value="Genomic_DNA"/>
</dbReference>
<organism evidence="1 2">
    <name type="scientific">Holotrichia oblita</name>
    <name type="common">Chafer beetle</name>
    <dbReference type="NCBI Taxonomy" id="644536"/>
    <lineage>
        <taxon>Eukaryota</taxon>
        <taxon>Metazoa</taxon>
        <taxon>Ecdysozoa</taxon>
        <taxon>Arthropoda</taxon>
        <taxon>Hexapoda</taxon>
        <taxon>Insecta</taxon>
        <taxon>Pterygota</taxon>
        <taxon>Neoptera</taxon>
        <taxon>Endopterygota</taxon>
        <taxon>Coleoptera</taxon>
        <taxon>Polyphaga</taxon>
        <taxon>Scarabaeiformia</taxon>
        <taxon>Scarabaeidae</taxon>
        <taxon>Melolonthinae</taxon>
        <taxon>Holotrichia</taxon>
    </lineage>
</organism>